<feature type="region of interest" description="Disordered" evidence="1">
    <location>
        <begin position="68"/>
        <end position="107"/>
    </location>
</feature>
<name>A0A4U6UA56_SETVI</name>
<feature type="compositionally biased region" description="Basic and acidic residues" evidence="1">
    <location>
        <begin position="92"/>
        <end position="102"/>
    </location>
</feature>
<dbReference type="Gramene" id="TKW10349">
    <property type="protein sequence ID" value="TKW10349"/>
    <property type="gene ID" value="SEVIR_6G158425v2"/>
</dbReference>
<reference evidence="2" key="1">
    <citation type="submission" date="2019-03" db="EMBL/GenBank/DDBJ databases">
        <title>WGS assembly of Setaria viridis.</title>
        <authorList>
            <person name="Huang P."/>
            <person name="Jenkins J."/>
            <person name="Grimwood J."/>
            <person name="Barry K."/>
            <person name="Healey A."/>
            <person name="Mamidi S."/>
            <person name="Sreedasyam A."/>
            <person name="Shu S."/>
            <person name="Feldman M."/>
            <person name="Wu J."/>
            <person name="Yu Y."/>
            <person name="Chen C."/>
            <person name="Johnson J."/>
            <person name="Rokhsar D."/>
            <person name="Baxter I."/>
            <person name="Schmutz J."/>
            <person name="Brutnell T."/>
            <person name="Kellogg E."/>
        </authorList>
    </citation>
    <scope>NUCLEOTIDE SEQUENCE [LARGE SCALE GENOMIC DNA]</scope>
</reference>
<evidence type="ECO:0000256" key="1">
    <source>
        <dbReference type="SAM" id="MobiDB-lite"/>
    </source>
</evidence>
<gene>
    <name evidence="2" type="ORF">SEVIR_6G158425v2</name>
</gene>
<protein>
    <submittedName>
        <fullName evidence="2">Uncharacterized protein</fullName>
    </submittedName>
</protein>
<dbReference type="Proteomes" id="UP000298652">
    <property type="component" value="Chromosome 6"/>
</dbReference>
<proteinExistence type="predicted"/>
<dbReference type="AlphaFoldDB" id="A0A4U6UA56"/>
<dbReference type="EMBL" id="CM016557">
    <property type="protein sequence ID" value="TKW10349.1"/>
    <property type="molecule type" value="Genomic_DNA"/>
</dbReference>
<evidence type="ECO:0000313" key="2">
    <source>
        <dbReference type="EMBL" id="TKW10349.1"/>
    </source>
</evidence>
<feature type="region of interest" description="Disordered" evidence="1">
    <location>
        <begin position="217"/>
        <end position="281"/>
    </location>
</feature>
<keyword evidence="3" id="KW-1185">Reference proteome</keyword>
<accession>A0A4U6UA56</accession>
<sequence length="281" mass="31080">MISSMTHPQITRARMTTSSRFTWMRWRTTSSSMGEGGMHLPTGSPAGNFFGAMELWTPWARRGMDSTTPTTGLAGTFVPARINNRPGRNFHPCRDDPDDDHRRGTRRHCSNSAWSRVYCCRGMVEDCYSSTRYHGRGGNYGQSSYRSQCLSPPPSWGVVGYPQKETKKKWIAKSKKRVSFASPLAQVFGPSKEDYIREMLNALGWEPVASPMADDDLEEGEVRELTDGAPPPTSSHQDDDGGPQDGHQVGEQAHGQEEGQGGACPYRCAGVEEDARTITVD</sequence>
<organism evidence="2 3">
    <name type="scientific">Setaria viridis</name>
    <name type="common">Green bristlegrass</name>
    <name type="synonym">Setaria italica subsp. viridis</name>
    <dbReference type="NCBI Taxonomy" id="4556"/>
    <lineage>
        <taxon>Eukaryota</taxon>
        <taxon>Viridiplantae</taxon>
        <taxon>Streptophyta</taxon>
        <taxon>Embryophyta</taxon>
        <taxon>Tracheophyta</taxon>
        <taxon>Spermatophyta</taxon>
        <taxon>Magnoliopsida</taxon>
        <taxon>Liliopsida</taxon>
        <taxon>Poales</taxon>
        <taxon>Poaceae</taxon>
        <taxon>PACMAD clade</taxon>
        <taxon>Panicoideae</taxon>
        <taxon>Panicodae</taxon>
        <taxon>Paniceae</taxon>
        <taxon>Cenchrinae</taxon>
        <taxon>Setaria</taxon>
    </lineage>
</organism>
<evidence type="ECO:0000313" key="3">
    <source>
        <dbReference type="Proteomes" id="UP000298652"/>
    </source>
</evidence>